<name>A0A7X5AL87_9GAMM</name>
<feature type="domain" description="Glucosamine inositolphosphorylceramide transferase 1 N-terminal" evidence="1">
    <location>
        <begin position="333"/>
        <end position="497"/>
    </location>
</feature>
<evidence type="ECO:0000313" key="3">
    <source>
        <dbReference type="Proteomes" id="UP000448235"/>
    </source>
</evidence>
<proteinExistence type="predicted"/>
<dbReference type="RefSeq" id="WP_161422362.1">
    <property type="nucleotide sequence ID" value="NZ_JARWMY010000014.1"/>
</dbReference>
<dbReference type="Pfam" id="PF24793">
    <property type="entry name" value="GINT1_N"/>
    <property type="match status" value="1"/>
</dbReference>
<dbReference type="AlphaFoldDB" id="A0A7X5AL87"/>
<dbReference type="InterPro" id="IPR056442">
    <property type="entry name" value="GINT1_N"/>
</dbReference>
<reference evidence="2 3" key="1">
    <citation type="submission" date="2019-12" db="EMBL/GenBank/DDBJ databases">
        <title>Draft genome sequencing of Halomonas icarensis D1-1.</title>
        <authorList>
            <person name="Pandiyan K."/>
            <person name="Kushwaha P."/>
            <person name="Gowdham M."/>
            <person name="Chakdar H."/>
            <person name="Singh A."/>
            <person name="Kumar M."/>
            <person name="Saxena A.K."/>
        </authorList>
    </citation>
    <scope>NUCLEOTIDE SEQUENCE [LARGE SCALE GENOMIC DNA]</scope>
    <source>
        <strain evidence="2 3">D1-1</strain>
    </source>
</reference>
<sequence>MKRKVALIVDNMALSRWQQMALREAQAVVDVALLLNCRNTVKQRSYFAHGLYYAINMASLRNEMTRAVSAEGLCPEVVDFDSVVSDRWQALPEAVLDELEARGIEVVIRFGMDLLDTSGRAAALDILSFHHGDPERYRGKPAGFYELLNRERKNGIIVQRLGDRIDGGDIYAKAYSRVYADSYRQTAVAFYQASVPLLRRALENHARGQKQRIDSLGRSYRLPGNLLALSFIGRLLGRKIKRLGYGAFFEKKWNVATLEGESSLGELMASPVDIGFEAVGAIPEHYTFYADPFFSADGRVVRVEALNGSTGLGEIVELDAKDLSPRGEWTLRAGHFSYPFSFSFEGVEYLMPEAASQGTPYVIPLGDQTEHEKRPLAGLETQRLVDATLCLHQGKAYLFAGKPESARTLLYLYTSDTPFGPFAPHPQNPIVIDPECARMGGKIVCHEGELYRLGQDSTREYGNGITACRIDRLTPQEYGETQVGRVSLKHYKGPHTLNFHDGRVLLDFYTDEFSWLAGYRRLMAKVRKR</sequence>
<organism evidence="2 3">
    <name type="scientific">Halomonas icarae</name>
    <dbReference type="NCBI Taxonomy" id="2691040"/>
    <lineage>
        <taxon>Bacteria</taxon>
        <taxon>Pseudomonadati</taxon>
        <taxon>Pseudomonadota</taxon>
        <taxon>Gammaproteobacteria</taxon>
        <taxon>Oceanospirillales</taxon>
        <taxon>Halomonadaceae</taxon>
        <taxon>Halomonas</taxon>
    </lineage>
</organism>
<gene>
    <name evidence="2" type="ORF">GRB80_01905</name>
</gene>
<dbReference type="SUPFAM" id="SSF53328">
    <property type="entry name" value="Formyltransferase"/>
    <property type="match status" value="1"/>
</dbReference>
<comment type="caution">
    <text evidence="2">The sequence shown here is derived from an EMBL/GenBank/DDBJ whole genome shotgun (WGS) entry which is preliminary data.</text>
</comment>
<dbReference type="EMBL" id="WUTS01000001">
    <property type="protein sequence ID" value="NAW11594.1"/>
    <property type="molecule type" value="Genomic_DNA"/>
</dbReference>
<evidence type="ECO:0000313" key="2">
    <source>
        <dbReference type="EMBL" id="NAW11594.1"/>
    </source>
</evidence>
<evidence type="ECO:0000259" key="1">
    <source>
        <dbReference type="Pfam" id="PF24793"/>
    </source>
</evidence>
<dbReference type="Proteomes" id="UP000448235">
    <property type="component" value="Unassembled WGS sequence"/>
</dbReference>
<dbReference type="Gene3D" id="3.40.50.170">
    <property type="entry name" value="Formyl transferase, N-terminal domain"/>
    <property type="match status" value="1"/>
</dbReference>
<dbReference type="InterPro" id="IPR036477">
    <property type="entry name" value="Formyl_transf_N_sf"/>
</dbReference>
<protein>
    <recommendedName>
        <fullName evidence="1">Glucosamine inositolphosphorylceramide transferase 1 N-terminal domain-containing protein</fullName>
    </recommendedName>
</protein>
<accession>A0A7X5AL87</accession>
<keyword evidence="3" id="KW-1185">Reference proteome</keyword>